<dbReference type="Gene3D" id="3.30.420.10">
    <property type="entry name" value="Ribonuclease H-like superfamily/Ribonuclease H"/>
    <property type="match status" value="1"/>
</dbReference>
<dbReference type="AlphaFoldDB" id="A0A2J6NKT0"/>
<protein>
    <recommendedName>
        <fullName evidence="1">Integrase catalytic domain-containing protein</fullName>
    </recommendedName>
</protein>
<dbReference type="PROSITE" id="PS50994">
    <property type="entry name" value="INTEGRASE"/>
    <property type="match status" value="1"/>
</dbReference>
<proteinExistence type="predicted"/>
<dbReference type="SUPFAM" id="SSF53098">
    <property type="entry name" value="Ribonuclease H-like"/>
    <property type="match status" value="1"/>
</dbReference>
<dbReference type="InterPro" id="IPR036397">
    <property type="entry name" value="RNaseH_sf"/>
</dbReference>
<evidence type="ECO:0000313" key="2">
    <source>
        <dbReference type="EMBL" id="PMB81914.1"/>
    </source>
</evidence>
<dbReference type="GO" id="GO:0015074">
    <property type="term" value="P:DNA integration"/>
    <property type="evidence" value="ECO:0007669"/>
    <property type="project" value="InterPro"/>
</dbReference>
<dbReference type="PANTHER" id="PTHR46889:SF4">
    <property type="entry name" value="TRANSPOSASE INSO FOR INSERTION SEQUENCE ELEMENT IS911B-RELATED"/>
    <property type="match status" value="1"/>
</dbReference>
<gene>
    <name evidence="2" type="ORF">CK797_08755</name>
</gene>
<dbReference type="InterPro" id="IPR048020">
    <property type="entry name" value="Transpos_IS3"/>
</dbReference>
<comment type="caution">
    <text evidence="2">The sequence shown here is derived from an EMBL/GenBank/DDBJ whole genome shotgun (WGS) entry which is preliminary data.</text>
</comment>
<dbReference type="InterPro" id="IPR001584">
    <property type="entry name" value="Integrase_cat-core"/>
</dbReference>
<dbReference type="EMBL" id="PNFV01000015">
    <property type="protein sequence ID" value="PMB81914.1"/>
    <property type="molecule type" value="Genomic_DNA"/>
</dbReference>
<dbReference type="Pfam" id="PF13333">
    <property type="entry name" value="rve_2"/>
    <property type="match status" value="1"/>
</dbReference>
<dbReference type="Pfam" id="PF00665">
    <property type="entry name" value="rve"/>
    <property type="match status" value="1"/>
</dbReference>
<dbReference type="InterPro" id="IPR012337">
    <property type="entry name" value="RNaseH-like_sf"/>
</dbReference>
<dbReference type="GO" id="GO:0003676">
    <property type="term" value="F:nucleic acid binding"/>
    <property type="evidence" value="ECO:0007669"/>
    <property type="project" value="InterPro"/>
</dbReference>
<reference evidence="2 3" key="1">
    <citation type="submission" date="2017-09" db="EMBL/GenBank/DDBJ databases">
        <title>Bacterial strain isolated from the female urinary microbiota.</title>
        <authorList>
            <person name="Thomas-White K."/>
            <person name="Kumar N."/>
            <person name="Forster S."/>
            <person name="Putonti C."/>
            <person name="Lawley T."/>
            <person name="Wolfe A.J."/>
        </authorList>
    </citation>
    <scope>NUCLEOTIDE SEQUENCE [LARGE SCALE GENOMIC DNA]</scope>
    <source>
        <strain evidence="2 3">UMB0683</strain>
    </source>
</reference>
<evidence type="ECO:0000313" key="3">
    <source>
        <dbReference type="Proteomes" id="UP000239920"/>
    </source>
</evidence>
<dbReference type="NCBIfam" id="NF033516">
    <property type="entry name" value="transpos_IS3"/>
    <property type="match status" value="1"/>
</dbReference>
<name>A0A2J6NKT0_9LACO</name>
<evidence type="ECO:0000259" key="1">
    <source>
        <dbReference type="PROSITE" id="PS50994"/>
    </source>
</evidence>
<sequence length="211" mass="24107">MTVNKLMAELGIQVTLFNRHRNGKYSSYKGKVGAVADNLLKQQFNAKVPYQVLHTDVSQVRLANHNWAYVSSITDEASKEVLAFQVSPHPDRQLITATLNELLTKLPDDAKPIIHSDQGWHYQLGYYTQKLADNNFVQSMSRKGNCHDNAPIESFFHLFKAELLDGFPPCKDLAEFRSLSSQYIHYFNYDRISLKTKGMTPVEYRNHTLAA</sequence>
<accession>A0A2J6NKT0</accession>
<dbReference type="RefSeq" id="WP_181049552.1">
    <property type="nucleotide sequence ID" value="NZ_PNFV01000015.1"/>
</dbReference>
<organism evidence="2 3">
    <name type="scientific">Limosilactobacillus pontis</name>
    <dbReference type="NCBI Taxonomy" id="35787"/>
    <lineage>
        <taxon>Bacteria</taxon>
        <taxon>Bacillati</taxon>
        <taxon>Bacillota</taxon>
        <taxon>Bacilli</taxon>
        <taxon>Lactobacillales</taxon>
        <taxon>Lactobacillaceae</taxon>
        <taxon>Limosilactobacillus</taxon>
    </lineage>
</organism>
<feature type="domain" description="Integrase catalytic" evidence="1">
    <location>
        <begin position="45"/>
        <end position="209"/>
    </location>
</feature>
<dbReference type="PANTHER" id="PTHR46889">
    <property type="entry name" value="TRANSPOSASE INSF FOR INSERTION SEQUENCE IS3B-RELATED"/>
    <property type="match status" value="1"/>
</dbReference>
<dbReference type="InterPro" id="IPR050900">
    <property type="entry name" value="Transposase_IS3/IS150/IS904"/>
</dbReference>
<dbReference type="Proteomes" id="UP000239920">
    <property type="component" value="Unassembled WGS sequence"/>
</dbReference>